<comment type="caution">
    <text evidence="1">The sequence shown here is derived from an EMBL/GenBank/DDBJ whole genome shotgun (WGS) entry which is preliminary data.</text>
</comment>
<accession>A0A9Q3EG10</accession>
<dbReference type="AlphaFoldDB" id="A0A9Q3EG10"/>
<dbReference type="Proteomes" id="UP000765509">
    <property type="component" value="Unassembled WGS sequence"/>
</dbReference>
<gene>
    <name evidence="1" type="ORF">O181_056587</name>
</gene>
<evidence type="ECO:0008006" key="3">
    <source>
        <dbReference type="Google" id="ProtNLM"/>
    </source>
</evidence>
<sequence length="121" mass="14739">MGQALLKKVQKLKEWPHFSGEEEYDHIEFIRGIEIIIEDFELPEILLTARFNTMFTRSAHEWYIKLRQAHGHQSWTWWKSQTINKWANHSWRFKVETAMNMQYLVQIKTKLYHGFSKKKTN</sequence>
<evidence type="ECO:0000313" key="1">
    <source>
        <dbReference type="EMBL" id="MBW0516872.1"/>
    </source>
</evidence>
<name>A0A9Q3EG10_9BASI</name>
<protein>
    <recommendedName>
        <fullName evidence="3">Retrotransposon gag domain-containing protein</fullName>
    </recommendedName>
</protein>
<organism evidence="1 2">
    <name type="scientific">Austropuccinia psidii MF-1</name>
    <dbReference type="NCBI Taxonomy" id="1389203"/>
    <lineage>
        <taxon>Eukaryota</taxon>
        <taxon>Fungi</taxon>
        <taxon>Dikarya</taxon>
        <taxon>Basidiomycota</taxon>
        <taxon>Pucciniomycotina</taxon>
        <taxon>Pucciniomycetes</taxon>
        <taxon>Pucciniales</taxon>
        <taxon>Sphaerophragmiaceae</taxon>
        <taxon>Austropuccinia</taxon>
    </lineage>
</organism>
<keyword evidence="2" id="KW-1185">Reference proteome</keyword>
<dbReference type="OrthoDB" id="2507294at2759"/>
<proteinExistence type="predicted"/>
<reference evidence="1" key="1">
    <citation type="submission" date="2021-03" db="EMBL/GenBank/DDBJ databases">
        <title>Draft genome sequence of rust myrtle Austropuccinia psidii MF-1, a brazilian biotype.</title>
        <authorList>
            <person name="Quecine M.C."/>
            <person name="Pachon D.M.R."/>
            <person name="Bonatelli M.L."/>
            <person name="Correr F.H."/>
            <person name="Franceschini L.M."/>
            <person name="Leite T.F."/>
            <person name="Margarido G.R.A."/>
            <person name="Almeida C.A."/>
            <person name="Ferrarezi J.A."/>
            <person name="Labate C.A."/>
        </authorList>
    </citation>
    <scope>NUCLEOTIDE SEQUENCE</scope>
    <source>
        <strain evidence="1">MF-1</strain>
    </source>
</reference>
<evidence type="ECO:0000313" key="2">
    <source>
        <dbReference type="Proteomes" id="UP000765509"/>
    </source>
</evidence>
<dbReference type="EMBL" id="AVOT02025530">
    <property type="protein sequence ID" value="MBW0516872.1"/>
    <property type="molecule type" value="Genomic_DNA"/>
</dbReference>